<proteinExistence type="predicted"/>
<evidence type="ECO:0000313" key="2">
    <source>
        <dbReference type="Proteomes" id="UP000241769"/>
    </source>
</evidence>
<comment type="caution">
    <text evidence="1">The sequence shown here is derived from an EMBL/GenBank/DDBJ whole genome shotgun (WGS) entry which is preliminary data.</text>
</comment>
<dbReference type="AlphaFoldDB" id="A0A2P6NX08"/>
<dbReference type="InParanoid" id="A0A2P6NX08"/>
<keyword evidence="2" id="KW-1185">Reference proteome</keyword>
<dbReference type="EMBL" id="MDYQ01000010">
    <property type="protein sequence ID" value="PRP88493.1"/>
    <property type="molecule type" value="Genomic_DNA"/>
</dbReference>
<organism evidence="1 2">
    <name type="scientific">Planoprotostelium fungivorum</name>
    <dbReference type="NCBI Taxonomy" id="1890364"/>
    <lineage>
        <taxon>Eukaryota</taxon>
        <taxon>Amoebozoa</taxon>
        <taxon>Evosea</taxon>
        <taxon>Variosea</taxon>
        <taxon>Cavosteliida</taxon>
        <taxon>Cavosteliaceae</taxon>
        <taxon>Planoprotostelium</taxon>
    </lineage>
</organism>
<sequence>MWMDKPAPAYLQIIKYRHFEYHGECACRSSLIPTLFLRQELFDRLGHAVG</sequence>
<protein>
    <submittedName>
        <fullName evidence="1">Uncharacterized protein</fullName>
    </submittedName>
</protein>
<accession>A0A2P6NX08</accession>
<dbReference type="Proteomes" id="UP000241769">
    <property type="component" value="Unassembled WGS sequence"/>
</dbReference>
<name>A0A2P6NX08_9EUKA</name>
<reference evidence="1 2" key="1">
    <citation type="journal article" date="2018" name="Genome Biol. Evol.">
        <title>Multiple Roots of Fruiting Body Formation in Amoebozoa.</title>
        <authorList>
            <person name="Hillmann F."/>
            <person name="Forbes G."/>
            <person name="Novohradska S."/>
            <person name="Ferling I."/>
            <person name="Riege K."/>
            <person name="Groth M."/>
            <person name="Westermann M."/>
            <person name="Marz M."/>
            <person name="Spaller T."/>
            <person name="Winckler T."/>
            <person name="Schaap P."/>
            <person name="Glockner G."/>
        </authorList>
    </citation>
    <scope>NUCLEOTIDE SEQUENCE [LARGE SCALE GENOMIC DNA]</scope>
    <source>
        <strain evidence="1 2">Jena</strain>
    </source>
</reference>
<gene>
    <name evidence="1" type="ORF">PROFUN_03210</name>
</gene>
<evidence type="ECO:0000313" key="1">
    <source>
        <dbReference type="EMBL" id="PRP88493.1"/>
    </source>
</evidence>